<gene>
    <name evidence="1" type="ORF">CIRG_08023</name>
</gene>
<dbReference type="Proteomes" id="UP000054565">
    <property type="component" value="Unassembled WGS sequence"/>
</dbReference>
<dbReference type="AlphaFoldDB" id="A0A0J7BDX8"/>
<protein>
    <submittedName>
        <fullName evidence="1">Uncharacterized protein</fullName>
    </submittedName>
</protein>
<proteinExistence type="predicted"/>
<evidence type="ECO:0000313" key="2">
    <source>
        <dbReference type="Proteomes" id="UP000054565"/>
    </source>
</evidence>
<evidence type="ECO:0000313" key="1">
    <source>
        <dbReference type="EMBL" id="KMP08342.1"/>
    </source>
</evidence>
<reference evidence="2" key="1">
    <citation type="journal article" date="2010" name="Genome Res.">
        <title>Population genomic sequencing of Coccidioides fungi reveals recent hybridization and transposon control.</title>
        <authorList>
            <person name="Neafsey D.E."/>
            <person name="Barker B.M."/>
            <person name="Sharpton T.J."/>
            <person name="Stajich J.E."/>
            <person name="Park D.J."/>
            <person name="Whiston E."/>
            <person name="Hung C.-Y."/>
            <person name="McMahan C."/>
            <person name="White J."/>
            <person name="Sykes S."/>
            <person name="Heiman D."/>
            <person name="Young S."/>
            <person name="Zeng Q."/>
            <person name="Abouelleil A."/>
            <person name="Aftuck L."/>
            <person name="Bessette D."/>
            <person name="Brown A."/>
            <person name="FitzGerald M."/>
            <person name="Lui A."/>
            <person name="Macdonald J.P."/>
            <person name="Priest M."/>
            <person name="Orbach M.J."/>
            <person name="Galgiani J.N."/>
            <person name="Kirkland T.N."/>
            <person name="Cole G.T."/>
            <person name="Birren B.W."/>
            <person name="Henn M.R."/>
            <person name="Taylor J.W."/>
            <person name="Rounsley S.D."/>
        </authorList>
    </citation>
    <scope>NUCLEOTIDE SEQUENCE [LARGE SCALE GENOMIC DNA]</scope>
    <source>
        <strain evidence="2">RMSCC 2394</strain>
    </source>
</reference>
<sequence>MCQRIIYYQCGSVETVYCQDCSCTRKYVTVMTTSRKKDTRDSKLRSHGVNGRCLECQPKPGLGV</sequence>
<accession>A0A0J7BDX8</accession>
<name>A0A0J7BDX8_COCIT</name>
<dbReference type="EMBL" id="DS028097">
    <property type="protein sequence ID" value="KMP08342.1"/>
    <property type="molecule type" value="Genomic_DNA"/>
</dbReference>
<organism evidence="1 2">
    <name type="scientific">Coccidioides immitis RMSCC 2394</name>
    <dbReference type="NCBI Taxonomy" id="404692"/>
    <lineage>
        <taxon>Eukaryota</taxon>
        <taxon>Fungi</taxon>
        <taxon>Dikarya</taxon>
        <taxon>Ascomycota</taxon>
        <taxon>Pezizomycotina</taxon>
        <taxon>Eurotiomycetes</taxon>
        <taxon>Eurotiomycetidae</taxon>
        <taxon>Onygenales</taxon>
        <taxon>Onygenaceae</taxon>
        <taxon>Coccidioides</taxon>
    </lineage>
</organism>